<dbReference type="Pfam" id="PF07457">
    <property type="entry name" value="DUF1516"/>
    <property type="match status" value="1"/>
</dbReference>
<comment type="similarity">
    <text evidence="5">Belongs to the UPF0344 family.</text>
</comment>
<dbReference type="STRING" id="1212545.SARL_02881"/>
<dbReference type="AlphaFoldDB" id="A0A380CJZ7"/>
<dbReference type="EMBL" id="UGZE01000001">
    <property type="protein sequence ID" value="SUJ22070.1"/>
    <property type="molecule type" value="Genomic_DNA"/>
</dbReference>
<evidence type="ECO:0000256" key="2">
    <source>
        <dbReference type="ARBA" id="ARBA00022692"/>
    </source>
</evidence>
<evidence type="ECO:0000313" key="7">
    <source>
        <dbReference type="EMBL" id="SUJ22070.1"/>
    </source>
</evidence>
<accession>A0A380CJZ7</accession>
<dbReference type="Proteomes" id="UP000321598">
    <property type="component" value="Unassembled WGS sequence"/>
</dbReference>
<keyword evidence="4 5" id="KW-0472">Membrane</keyword>
<evidence type="ECO:0000313" key="6">
    <source>
        <dbReference type="EMBL" id="GEP99470.1"/>
    </source>
</evidence>
<feature type="transmembrane region" description="Helical" evidence="5">
    <location>
        <begin position="35"/>
        <end position="56"/>
    </location>
</feature>
<feature type="transmembrane region" description="Helical" evidence="5">
    <location>
        <begin position="68"/>
        <end position="89"/>
    </location>
</feature>
<dbReference type="HAMAP" id="MF_01536">
    <property type="entry name" value="UPF0344"/>
    <property type="match status" value="1"/>
</dbReference>
<dbReference type="RefSeq" id="WP_002509332.1">
    <property type="nucleotide sequence ID" value="NZ_AP019698.1"/>
</dbReference>
<dbReference type="GeneID" id="97288279"/>
<comment type="subcellular location">
    <subcellularLocation>
        <location evidence="5">Cell membrane</location>
        <topology evidence="5">Multi-pass membrane protein</topology>
    </subcellularLocation>
</comment>
<keyword evidence="9" id="KW-1185">Reference proteome</keyword>
<evidence type="ECO:0000256" key="1">
    <source>
        <dbReference type="ARBA" id="ARBA00022475"/>
    </source>
</evidence>
<evidence type="ECO:0000256" key="4">
    <source>
        <dbReference type="ARBA" id="ARBA00023136"/>
    </source>
</evidence>
<dbReference type="NCBIfam" id="NF010199">
    <property type="entry name" value="PRK13673.1-6"/>
    <property type="match status" value="1"/>
</dbReference>
<dbReference type="NCBIfam" id="NF010195">
    <property type="entry name" value="PRK13673.1-2"/>
    <property type="match status" value="1"/>
</dbReference>
<organism evidence="7 8">
    <name type="scientific">Staphylococcus arlettae</name>
    <dbReference type="NCBI Taxonomy" id="29378"/>
    <lineage>
        <taxon>Bacteria</taxon>
        <taxon>Bacillati</taxon>
        <taxon>Bacillota</taxon>
        <taxon>Bacilli</taxon>
        <taxon>Bacillales</taxon>
        <taxon>Staphylococcaceae</taxon>
        <taxon>Staphylococcus</taxon>
    </lineage>
</organism>
<evidence type="ECO:0000313" key="8">
    <source>
        <dbReference type="Proteomes" id="UP000254956"/>
    </source>
</evidence>
<feature type="transmembrane region" description="Helical" evidence="5">
    <location>
        <begin position="6"/>
        <end position="23"/>
    </location>
</feature>
<gene>
    <name evidence="7" type="ORF">NCTC12413_01973</name>
    <name evidence="6" type="ORF">SAR03_05080</name>
</gene>
<feature type="transmembrane region" description="Helical" evidence="5">
    <location>
        <begin position="101"/>
        <end position="121"/>
    </location>
</feature>
<dbReference type="OrthoDB" id="2365314at2"/>
<evidence type="ECO:0000313" key="9">
    <source>
        <dbReference type="Proteomes" id="UP000321598"/>
    </source>
</evidence>
<name>A0A380CJZ7_9STAP</name>
<keyword evidence="1 5" id="KW-1003">Cell membrane</keyword>
<keyword evidence="2 5" id="KW-0812">Transmembrane</keyword>
<reference evidence="7 8" key="1">
    <citation type="submission" date="2018-06" db="EMBL/GenBank/DDBJ databases">
        <authorList>
            <consortium name="Pathogen Informatics"/>
            <person name="Doyle S."/>
        </authorList>
    </citation>
    <scope>NUCLEOTIDE SEQUENCE [LARGE SCALE GENOMIC DNA]</scope>
    <source>
        <strain evidence="7 8">NCTC12413</strain>
    </source>
</reference>
<dbReference type="Proteomes" id="UP000254956">
    <property type="component" value="Unassembled WGS sequence"/>
</dbReference>
<sequence length="130" mass="14430">MIHMHILSWVVAIILFFAAYFNFSEKQGATPYFKPIHMLLRVFMVLVLFSGLWLLIQEFSSGSQGGGHMLLTLKMVGGIASVALMETALIKRKKGQASHGILWATIIVIIITMLLGIILPWGPISQLFGM</sequence>
<dbReference type="GO" id="GO:0005886">
    <property type="term" value="C:plasma membrane"/>
    <property type="evidence" value="ECO:0007669"/>
    <property type="project" value="UniProtKB-SubCell"/>
</dbReference>
<dbReference type="InterPro" id="IPR010899">
    <property type="entry name" value="UPF0344"/>
</dbReference>
<reference evidence="6 9" key="2">
    <citation type="submission" date="2019-07" db="EMBL/GenBank/DDBJ databases">
        <title>Whole genome shotgun sequence of Staphylococcus arlettae NBRC 109765.</title>
        <authorList>
            <person name="Hosoyama A."/>
            <person name="Uohara A."/>
            <person name="Ohji S."/>
            <person name="Ichikawa N."/>
        </authorList>
    </citation>
    <scope>NUCLEOTIDE SEQUENCE [LARGE SCALE GENOMIC DNA]</scope>
    <source>
        <strain evidence="6 9">NBRC 109765</strain>
    </source>
</reference>
<evidence type="ECO:0000256" key="3">
    <source>
        <dbReference type="ARBA" id="ARBA00022989"/>
    </source>
</evidence>
<proteinExistence type="inferred from homology"/>
<keyword evidence="3 5" id="KW-1133">Transmembrane helix</keyword>
<dbReference type="EMBL" id="BKAV01000003">
    <property type="protein sequence ID" value="GEP99470.1"/>
    <property type="molecule type" value="Genomic_DNA"/>
</dbReference>
<evidence type="ECO:0000256" key="5">
    <source>
        <dbReference type="HAMAP-Rule" id="MF_01536"/>
    </source>
</evidence>
<protein>
    <recommendedName>
        <fullName evidence="5">UPF0344 protein NCTC12413_01973</fullName>
    </recommendedName>
</protein>